<sequence length="240" mass="23993">MQLNKFAVSAALVTTALGVTAGTVNAAPAPADPGVVHYTATAGERDLVIRTDAGSLVVNNGVLEIKAADGTTVAGTELSMRVDDYVFPIAADIHDRVVTLTPQLDTAHAVYQPVALPFENSAPWKSDYDREVAAWNRMSSTISMGATIGTLAGGLGGAALGCLAGAITGASLVTLGSVGVLAALFLPLLGAAGTGCVIGAGAVGFLGTLAGQLFVTAPVAIAAAVQYFTTINQPTITPGK</sequence>
<keyword evidence="5" id="KW-1185">Reference proteome</keyword>
<keyword evidence="1" id="KW-1133">Transmembrane helix</keyword>
<evidence type="ECO:0000259" key="3">
    <source>
        <dbReference type="Pfam" id="PF26059"/>
    </source>
</evidence>
<evidence type="ECO:0000256" key="1">
    <source>
        <dbReference type="SAM" id="Phobius"/>
    </source>
</evidence>
<feature type="transmembrane region" description="Helical" evidence="1">
    <location>
        <begin position="148"/>
        <end position="173"/>
    </location>
</feature>
<dbReference type="Pfam" id="PF26059">
    <property type="entry name" value="DUF8020"/>
    <property type="match status" value="1"/>
</dbReference>
<feature type="transmembrane region" description="Helical" evidence="1">
    <location>
        <begin position="209"/>
        <end position="228"/>
    </location>
</feature>
<feature type="domain" description="DUF8020" evidence="3">
    <location>
        <begin position="36"/>
        <end position="103"/>
    </location>
</feature>
<accession>A0A386ZQ19</accession>
<dbReference type="Proteomes" id="UP000267164">
    <property type="component" value="Chromosome"/>
</dbReference>
<dbReference type="AlphaFoldDB" id="A0A386ZQ19"/>
<evidence type="ECO:0000256" key="2">
    <source>
        <dbReference type="SAM" id="SignalP"/>
    </source>
</evidence>
<protein>
    <recommendedName>
        <fullName evidence="3">DUF8020 domain-containing protein</fullName>
    </recommendedName>
</protein>
<dbReference type="OrthoDB" id="4375981at2"/>
<name>A0A386ZQ19_9NOCA</name>
<keyword evidence="2" id="KW-0732">Signal</keyword>
<keyword evidence="1" id="KW-0812">Transmembrane</keyword>
<dbReference type="InterPro" id="IPR058333">
    <property type="entry name" value="DUF8020"/>
</dbReference>
<reference evidence="4 5" key="1">
    <citation type="submission" date="2018-09" db="EMBL/GenBank/DDBJ databases">
        <title>Nocardia yunnanensis sp. nov., an actinomycete isolated from a soil sample.</title>
        <authorList>
            <person name="Zhang J."/>
        </authorList>
    </citation>
    <scope>NUCLEOTIDE SEQUENCE [LARGE SCALE GENOMIC DNA]</scope>
    <source>
        <strain evidence="4 5">CFHS0054</strain>
    </source>
</reference>
<keyword evidence="1" id="KW-0472">Membrane</keyword>
<evidence type="ECO:0000313" key="4">
    <source>
        <dbReference type="EMBL" id="AYF79498.1"/>
    </source>
</evidence>
<organism evidence="4 5">
    <name type="scientific">Nocardia yunnanensis</name>
    <dbReference type="NCBI Taxonomy" id="2382165"/>
    <lineage>
        <taxon>Bacteria</taxon>
        <taxon>Bacillati</taxon>
        <taxon>Actinomycetota</taxon>
        <taxon>Actinomycetes</taxon>
        <taxon>Mycobacteriales</taxon>
        <taxon>Nocardiaceae</taxon>
        <taxon>Nocardia</taxon>
    </lineage>
</organism>
<dbReference type="RefSeq" id="WP_120744574.1">
    <property type="nucleotide sequence ID" value="NZ_CP032568.1"/>
</dbReference>
<gene>
    <name evidence="4" type="ORF">D7D52_30205</name>
</gene>
<feature type="transmembrane region" description="Helical" evidence="1">
    <location>
        <begin position="180"/>
        <end position="203"/>
    </location>
</feature>
<proteinExistence type="predicted"/>
<evidence type="ECO:0000313" key="5">
    <source>
        <dbReference type="Proteomes" id="UP000267164"/>
    </source>
</evidence>
<dbReference type="KEGG" id="nyu:D7D52_30205"/>
<feature type="chain" id="PRO_5017473414" description="DUF8020 domain-containing protein" evidence="2">
    <location>
        <begin position="27"/>
        <end position="240"/>
    </location>
</feature>
<dbReference type="EMBL" id="CP032568">
    <property type="protein sequence ID" value="AYF79498.1"/>
    <property type="molecule type" value="Genomic_DNA"/>
</dbReference>
<feature type="signal peptide" evidence="2">
    <location>
        <begin position="1"/>
        <end position="26"/>
    </location>
</feature>